<protein>
    <submittedName>
        <fullName evidence="1">Uncharacterized protein</fullName>
    </submittedName>
</protein>
<evidence type="ECO:0000313" key="1">
    <source>
        <dbReference type="EMBL" id="AHH93295.1"/>
    </source>
</evidence>
<dbReference type="GeneID" id="79810376"/>
<accession>A0A140NTV3</accession>
<dbReference type="HOGENOM" id="CLU_1967346_0_0_0"/>
<name>A0A140NTV3_9FUSO</name>
<sequence length="131" mass="15217">MDKKEQQELKNKEFLEKLKNKNVSNIIFKPDGLGALEFDLMMTGKDFKTMDRSFRVERVSTDTFFKLSAKKDELTTAKELLTTFVAQPAEARDIEFFNMDQEALLTMVNVITEFQQTPFLFIKNFGENKGN</sequence>
<evidence type="ECO:0000313" key="2">
    <source>
        <dbReference type="Proteomes" id="UP000002799"/>
    </source>
</evidence>
<dbReference type="KEGG" id="fne:FSDG_02458"/>
<dbReference type="Proteomes" id="UP000002799">
    <property type="component" value="Chromosome"/>
</dbReference>
<organism evidence="1 2">
    <name type="scientific">Fusobacterium animalis 7_1</name>
    <dbReference type="NCBI Taxonomy" id="457405"/>
    <lineage>
        <taxon>Bacteria</taxon>
        <taxon>Fusobacteriati</taxon>
        <taxon>Fusobacteriota</taxon>
        <taxon>Fusobacteriia</taxon>
        <taxon>Fusobacteriales</taxon>
        <taxon>Fusobacteriaceae</taxon>
        <taxon>Fusobacterium</taxon>
    </lineage>
</organism>
<proteinExistence type="predicted"/>
<gene>
    <name evidence="1" type="ORF">FSDG_02458</name>
</gene>
<dbReference type="AlphaFoldDB" id="A0A140NTV3"/>
<dbReference type="RefSeq" id="WP_016361178.1">
    <property type="nucleotide sequence ID" value="NZ_AKBT01000001.1"/>
</dbReference>
<reference evidence="1 2" key="1">
    <citation type="submission" date="2013-11" db="EMBL/GenBank/DDBJ databases">
        <title>The Genome Sequence of Fusobacterium sp. 7_1.</title>
        <authorList>
            <consortium name="The Broad Institute Genome Sequencing Platform"/>
            <person name="Earl A."/>
            <person name="Ward D."/>
            <person name="Feldgarden M."/>
            <person name="Gevers D."/>
            <person name="Strauss J."/>
            <person name="Ambrose C.E."/>
            <person name="Allen-Vercoe E."/>
            <person name="Walker B."/>
            <person name="Young S.K."/>
            <person name="Zeng Q."/>
            <person name="Gargeya S."/>
            <person name="Fitzgerald M."/>
            <person name="Haas B."/>
            <person name="Abouelleil A."/>
            <person name="Alvarado L."/>
            <person name="Arachchi H.M."/>
            <person name="Berlin A.M."/>
            <person name="Chapman S.B."/>
            <person name="Goldberg J."/>
            <person name="Griggs A."/>
            <person name="Gujja S."/>
            <person name="Hansen M."/>
            <person name="Howarth C."/>
            <person name="Imamovic A."/>
            <person name="Larimer J."/>
            <person name="McCowen C."/>
            <person name="Montmayeur A."/>
            <person name="Murphy C."/>
            <person name="Neiman D."/>
            <person name="Pearson M."/>
            <person name="Priest M."/>
            <person name="Roberts A."/>
            <person name="Saif S."/>
            <person name="Shea T."/>
            <person name="Sisk P."/>
            <person name="Sykes S."/>
            <person name="Wortman J."/>
            <person name="Nusbaum C."/>
            <person name="Birren B."/>
        </authorList>
    </citation>
    <scope>NUCLEOTIDE SEQUENCE [LARGE SCALE GENOMIC DNA]</scope>
    <source>
        <strain evidence="1 2">7_1</strain>
    </source>
</reference>
<dbReference type="EMBL" id="CP007062">
    <property type="protein sequence ID" value="AHH93295.1"/>
    <property type="molecule type" value="Genomic_DNA"/>
</dbReference>